<dbReference type="AlphaFoldDB" id="A0A917F3Z6"/>
<organism evidence="7 8">
    <name type="scientific">Marmoricola endophyticus</name>
    <dbReference type="NCBI Taxonomy" id="2040280"/>
    <lineage>
        <taxon>Bacteria</taxon>
        <taxon>Bacillati</taxon>
        <taxon>Actinomycetota</taxon>
        <taxon>Actinomycetes</taxon>
        <taxon>Propionibacteriales</taxon>
        <taxon>Nocardioidaceae</taxon>
        <taxon>Marmoricola</taxon>
    </lineage>
</organism>
<dbReference type="RefSeq" id="WP_188779352.1">
    <property type="nucleotide sequence ID" value="NZ_BMKQ01000001.1"/>
</dbReference>
<dbReference type="NCBIfam" id="TIGR00855">
    <property type="entry name" value="L12"/>
    <property type="match status" value="1"/>
</dbReference>
<feature type="domain" description="Large ribosomal subunit protein bL12 oligomerization" evidence="6">
    <location>
        <begin position="6"/>
        <end position="51"/>
    </location>
</feature>
<evidence type="ECO:0000313" key="8">
    <source>
        <dbReference type="Proteomes" id="UP000649179"/>
    </source>
</evidence>
<reference evidence="7" key="1">
    <citation type="journal article" date="2014" name="Int. J. Syst. Evol. Microbiol.">
        <title>Complete genome sequence of Corynebacterium casei LMG S-19264T (=DSM 44701T), isolated from a smear-ripened cheese.</title>
        <authorList>
            <consortium name="US DOE Joint Genome Institute (JGI-PGF)"/>
            <person name="Walter F."/>
            <person name="Albersmeier A."/>
            <person name="Kalinowski J."/>
            <person name="Ruckert C."/>
        </authorList>
    </citation>
    <scope>NUCLEOTIDE SEQUENCE</scope>
    <source>
        <strain evidence="7">CGMCC 1.16067</strain>
    </source>
</reference>
<dbReference type="SUPFAM" id="SSF54736">
    <property type="entry name" value="ClpS-like"/>
    <property type="match status" value="1"/>
</dbReference>
<feature type="domain" description="Large ribosomal subunit protein bL12 C-terminal" evidence="5">
    <location>
        <begin position="64"/>
        <end position="130"/>
    </location>
</feature>
<dbReference type="GO" id="GO:0006412">
    <property type="term" value="P:translation"/>
    <property type="evidence" value="ECO:0007669"/>
    <property type="project" value="UniProtKB-UniRule"/>
</dbReference>
<dbReference type="EMBL" id="BMKQ01000001">
    <property type="protein sequence ID" value="GGF43374.1"/>
    <property type="molecule type" value="Genomic_DNA"/>
</dbReference>
<keyword evidence="3 4" id="KW-0687">Ribonucleoprotein</keyword>
<comment type="similarity">
    <text evidence="1 4">Belongs to the bacterial ribosomal protein bL12 family.</text>
</comment>
<dbReference type="PANTHER" id="PTHR45987:SF4">
    <property type="entry name" value="LARGE RIBOSOMAL SUBUNIT PROTEIN BL12M"/>
    <property type="match status" value="1"/>
</dbReference>
<evidence type="ECO:0000256" key="2">
    <source>
        <dbReference type="ARBA" id="ARBA00022980"/>
    </source>
</evidence>
<dbReference type="InterPro" id="IPR000206">
    <property type="entry name" value="Ribosomal_bL12"/>
</dbReference>
<dbReference type="InterPro" id="IPR036235">
    <property type="entry name" value="Ribosomal_bL12_oligo_N_sf"/>
</dbReference>
<reference evidence="7" key="2">
    <citation type="submission" date="2020-09" db="EMBL/GenBank/DDBJ databases">
        <authorList>
            <person name="Sun Q."/>
            <person name="Zhou Y."/>
        </authorList>
    </citation>
    <scope>NUCLEOTIDE SEQUENCE</scope>
    <source>
        <strain evidence="7">CGMCC 1.16067</strain>
    </source>
</reference>
<proteinExistence type="inferred from homology"/>
<name>A0A917F3Z6_9ACTN</name>
<dbReference type="GO" id="GO:0022625">
    <property type="term" value="C:cytosolic large ribosomal subunit"/>
    <property type="evidence" value="ECO:0007669"/>
    <property type="project" value="TreeGrafter"/>
</dbReference>
<keyword evidence="8" id="KW-1185">Reference proteome</keyword>
<dbReference type="Gene3D" id="3.30.1390.10">
    <property type="match status" value="1"/>
</dbReference>
<dbReference type="Pfam" id="PF00542">
    <property type="entry name" value="Ribosomal_L12"/>
    <property type="match status" value="1"/>
</dbReference>
<dbReference type="InterPro" id="IPR014719">
    <property type="entry name" value="Ribosomal_bL12_C/ClpS-like"/>
</dbReference>
<evidence type="ECO:0000256" key="1">
    <source>
        <dbReference type="ARBA" id="ARBA00007197"/>
    </source>
</evidence>
<dbReference type="FunFam" id="1.20.5.710:FF:000005">
    <property type="entry name" value="50S ribosomal protein L7/L12"/>
    <property type="match status" value="1"/>
</dbReference>
<dbReference type="FunFam" id="3.30.1390.10:FF:000001">
    <property type="entry name" value="50S ribosomal protein L7/L12"/>
    <property type="match status" value="1"/>
</dbReference>
<dbReference type="GO" id="GO:0003729">
    <property type="term" value="F:mRNA binding"/>
    <property type="evidence" value="ECO:0007669"/>
    <property type="project" value="TreeGrafter"/>
</dbReference>
<dbReference type="HAMAP" id="MF_00368">
    <property type="entry name" value="Ribosomal_bL12"/>
    <property type="match status" value="1"/>
</dbReference>
<gene>
    <name evidence="4 7" type="primary">rplL</name>
    <name evidence="7" type="ORF">GCM10011519_16560</name>
</gene>
<dbReference type="GO" id="GO:0003735">
    <property type="term" value="F:structural constituent of ribosome"/>
    <property type="evidence" value="ECO:0007669"/>
    <property type="project" value="InterPro"/>
</dbReference>
<dbReference type="InterPro" id="IPR013823">
    <property type="entry name" value="Ribosomal_bL12_C"/>
</dbReference>
<dbReference type="Proteomes" id="UP000649179">
    <property type="component" value="Unassembled WGS sequence"/>
</dbReference>
<evidence type="ECO:0000259" key="5">
    <source>
        <dbReference type="Pfam" id="PF00542"/>
    </source>
</evidence>
<dbReference type="CDD" id="cd00387">
    <property type="entry name" value="Ribosomal_L7_L12"/>
    <property type="match status" value="1"/>
</dbReference>
<evidence type="ECO:0000256" key="3">
    <source>
        <dbReference type="ARBA" id="ARBA00023274"/>
    </source>
</evidence>
<dbReference type="Pfam" id="PF16320">
    <property type="entry name" value="Ribosomal_L12_N"/>
    <property type="match status" value="1"/>
</dbReference>
<evidence type="ECO:0000313" key="7">
    <source>
        <dbReference type="EMBL" id="GGF43374.1"/>
    </source>
</evidence>
<dbReference type="PANTHER" id="PTHR45987">
    <property type="entry name" value="39S RIBOSOMAL PROTEIN L12"/>
    <property type="match status" value="1"/>
</dbReference>
<dbReference type="SUPFAM" id="SSF48300">
    <property type="entry name" value="Ribosomal protein L7/12, oligomerisation (N-terminal) domain"/>
    <property type="match status" value="1"/>
</dbReference>
<protein>
    <recommendedName>
        <fullName evidence="4">Large ribosomal subunit protein bL12</fullName>
    </recommendedName>
</protein>
<evidence type="ECO:0000259" key="6">
    <source>
        <dbReference type="Pfam" id="PF16320"/>
    </source>
</evidence>
<comment type="function">
    <text evidence="4">Forms part of the ribosomal stalk which helps the ribosome interact with GTP-bound translation factors. Is thus essential for accurate translation.</text>
</comment>
<comment type="caution">
    <text evidence="7">The sequence shown here is derived from an EMBL/GenBank/DDBJ whole genome shotgun (WGS) entry which is preliminary data.</text>
</comment>
<comment type="subunit">
    <text evidence="4">Homodimer. Part of the ribosomal stalk of the 50S ribosomal subunit. Forms a multimeric L10(L12)X complex, where L10 forms an elongated spine to which 2 to 4 L12 dimers bind in a sequential fashion. Binds GTP-bound translation factors.</text>
</comment>
<sequence>MAKLSTDELLDAFKEMTLLELSEFVKQFEDTFGVTAAAPVAAAAAPAAAGGGEAGGDAAEQDEFDVVLESAGDKKINVIKEVRGLTSLGLKEAKELVESAPKAILEKANKETAEKAKEALEGAGATVTLK</sequence>
<dbReference type="Gene3D" id="1.20.5.710">
    <property type="entry name" value="Single helix bin"/>
    <property type="match status" value="1"/>
</dbReference>
<dbReference type="InterPro" id="IPR008932">
    <property type="entry name" value="Ribosomal_bL12_oligo"/>
</dbReference>
<accession>A0A917F3Z6</accession>
<evidence type="ECO:0000256" key="4">
    <source>
        <dbReference type="HAMAP-Rule" id="MF_00368"/>
    </source>
</evidence>
<keyword evidence="2 4" id="KW-0689">Ribosomal protein</keyword>